<accession>A0A1Q9E6G0</accession>
<keyword evidence="3" id="KW-1185">Reference proteome</keyword>
<name>A0A1Q9E6G0_SYMMI</name>
<proteinExistence type="predicted"/>
<protein>
    <submittedName>
        <fullName evidence="2">Uncharacterized protein</fullName>
    </submittedName>
</protein>
<gene>
    <name evidence="2" type="ORF">AK812_SmicGene14088</name>
</gene>
<dbReference type="AlphaFoldDB" id="A0A1Q9E6G0"/>
<feature type="compositionally biased region" description="Polar residues" evidence="1">
    <location>
        <begin position="85"/>
        <end position="95"/>
    </location>
</feature>
<dbReference type="PANTHER" id="PTHR36960">
    <property type="entry name" value="SI:DKEY-32E6.3"/>
    <property type="match status" value="1"/>
</dbReference>
<feature type="region of interest" description="Disordered" evidence="1">
    <location>
        <begin position="138"/>
        <end position="187"/>
    </location>
</feature>
<dbReference type="Proteomes" id="UP000186817">
    <property type="component" value="Unassembled WGS sequence"/>
</dbReference>
<feature type="compositionally biased region" description="Basic and acidic residues" evidence="1">
    <location>
        <begin position="138"/>
        <end position="149"/>
    </location>
</feature>
<feature type="region of interest" description="Disordered" evidence="1">
    <location>
        <begin position="429"/>
        <end position="462"/>
    </location>
</feature>
<comment type="caution">
    <text evidence="2">The sequence shown here is derived from an EMBL/GenBank/DDBJ whole genome shotgun (WGS) entry which is preliminary data.</text>
</comment>
<evidence type="ECO:0000256" key="1">
    <source>
        <dbReference type="SAM" id="MobiDB-lite"/>
    </source>
</evidence>
<feature type="compositionally biased region" description="Acidic residues" evidence="1">
    <location>
        <begin position="23"/>
        <end position="33"/>
    </location>
</feature>
<feature type="region of interest" description="Disordered" evidence="1">
    <location>
        <begin position="74"/>
        <end position="124"/>
    </location>
</feature>
<dbReference type="OrthoDB" id="417678at2759"/>
<organism evidence="2 3">
    <name type="scientific">Symbiodinium microadriaticum</name>
    <name type="common">Dinoflagellate</name>
    <name type="synonym">Zooxanthella microadriatica</name>
    <dbReference type="NCBI Taxonomy" id="2951"/>
    <lineage>
        <taxon>Eukaryota</taxon>
        <taxon>Sar</taxon>
        <taxon>Alveolata</taxon>
        <taxon>Dinophyceae</taxon>
        <taxon>Suessiales</taxon>
        <taxon>Symbiodiniaceae</taxon>
        <taxon>Symbiodinium</taxon>
    </lineage>
</organism>
<evidence type="ECO:0000313" key="2">
    <source>
        <dbReference type="EMBL" id="OLQ03001.1"/>
    </source>
</evidence>
<feature type="compositionally biased region" description="Low complexity" evidence="1">
    <location>
        <begin position="435"/>
        <end position="444"/>
    </location>
</feature>
<reference evidence="2 3" key="1">
    <citation type="submission" date="2016-02" db="EMBL/GenBank/DDBJ databases">
        <title>Genome analysis of coral dinoflagellate symbionts highlights evolutionary adaptations to a symbiotic lifestyle.</title>
        <authorList>
            <person name="Aranda M."/>
            <person name="Li Y."/>
            <person name="Liew Y.J."/>
            <person name="Baumgarten S."/>
            <person name="Simakov O."/>
            <person name="Wilson M."/>
            <person name="Piel J."/>
            <person name="Ashoor H."/>
            <person name="Bougouffa S."/>
            <person name="Bajic V.B."/>
            <person name="Ryu T."/>
            <person name="Ravasi T."/>
            <person name="Bayer T."/>
            <person name="Micklem G."/>
            <person name="Kim H."/>
            <person name="Bhak J."/>
            <person name="Lajeunesse T.C."/>
            <person name="Voolstra C.R."/>
        </authorList>
    </citation>
    <scope>NUCLEOTIDE SEQUENCE [LARGE SCALE GENOMIC DNA]</scope>
    <source>
        <strain evidence="2 3">CCMP2467</strain>
    </source>
</reference>
<feature type="region of interest" description="Disordered" evidence="1">
    <location>
        <begin position="13"/>
        <end position="55"/>
    </location>
</feature>
<dbReference type="PANTHER" id="PTHR36960:SF1">
    <property type="entry name" value="SI:DKEY-32E6.3"/>
    <property type="match status" value="1"/>
</dbReference>
<feature type="compositionally biased region" description="Pro residues" evidence="1">
    <location>
        <begin position="151"/>
        <end position="160"/>
    </location>
</feature>
<sequence>MPPVLPVHFGLVDDELPSCSSLDPDDEDWDSLDTAEGPSQERDNSPLCADSPQDVDIAPIPIAPAYFERVDAKPVLRSRDPSPMGISQRTVSRPTTPMKKGEVGRGVPFRRPTPPVTPKDVDFGPACDAQARIRRIISRSEVKDPDHDPVPSSPAAPPMAPASTVPVVPPPGHGGPQILEDSRGALGESDLGLPGTVMDPILEDGGIVVGTSRPSLVSRLPALDHGATLLHVPVDGEPVGLFLESWVVEGAFGLAAGQPGVVGRLTSTCDGEDDRVGIPPQGPAERNVQESSLPSLRDIDEGIPISATGPRYAGTPAQAAEALLNGVSEAVHSPFSAAPDARGAAAKASMPRHVACIRKQVLASRRLEELDLCPLGSTPRRIWWIRIYIEEDCVNAPFEVSEDADTPAPLPRFWQRWCGELAGIRGQGAGKAGHAGKASAQSASREFGGHANRERNDQYTGEPGRVGQAEFPWLEPWDEPLVLATGVEGIAPDATYQCPGPAHFGRETSRRALNPVNLVWRLSNGRSWQAQMEQRHVLSYAVLDPGADSLNGQAPCMDPPAGGLDMPLQPPPIEAALGSQRCSCPEETLLEANEPNGPRNPERPKSAHSLITPKQRTLNVDVLHLAAWQEPAFPFESELAEELPLACLLFGAERAVSFRMKERDGWFCTWHCHVRRLALWSDPEQVDMTLHHHDLRHGPGKKHRGRAERCQTLISSVFAVKPGRGEWARDSAPVAAFRPEALYSEYVARAYPADPTMEDKAREENLKLGAGKRCCFTCPGEFRPMYDQMIKNLQHSNKAALAKAFGIKKVSLKEDEVPEDPTKTEAARQGTEGAAAHISDGFANVLFAQCQHPAYNGQNKTQKLLIGKRPPLMDGNKGSRDMRLSQAAIGRLGLGDFLEVLDGLLLASQAWIGWVASSASGLAEPAPAESAEPQADLPESAFRPTEYTFPPYHEAYARRMLLTSEEMLVPRLIFPRKKDMPTALKKVPVLPVRRGELVTKVQHIFFDGNVEKEDAACVDVRNAVNGEPIPLEKSSNVYLHRVDIFQAVTDVEYFLKATEACELSMSKMIVEDRHAEGVVRALSEEEWLYRNIIPALLPALEACQRDRPEDPIESETWT</sequence>
<dbReference type="EMBL" id="LSRX01000248">
    <property type="protein sequence ID" value="OLQ03001.1"/>
    <property type="molecule type" value="Genomic_DNA"/>
</dbReference>
<evidence type="ECO:0000313" key="3">
    <source>
        <dbReference type="Proteomes" id="UP000186817"/>
    </source>
</evidence>
<feature type="compositionally biased region" description="Basic and acidic residues" evidence="1">
    <location>
        <begin position="447"/>
        <end position="457"/>
    </location>
</feature>